<gene>
    <name evidence="2" type="ORF">TTHERM_00286870</name>
</gene>
<dbReference type="SUPFAM" id="SSF51126">
    <property type="entry name" value="Pectin lyase-like"/>
    <property type="match status" value="1"/>
</dbReference>
<name>I7LVJ6_TETTS</name>
<evidence type="ECO:0000313" key="3">
    <source>
        <dbReference type="Proteomes" id="UP000009168"/>
    </source>
</evidence>
<organism evidence="2 3">
    <name type="scientific">Tetrahymena thermophila (strain SB210)</name>
    <dbReference type="NCBI Taxonomy" id="312017"/>
    <lineage>
        <taxon>Eukaryota</taxon>
        <taxon>Sar</taxon>
        <taxon>Alveolata</taxon>
        <taxon>Ciliophora</taxon>
        <taxon>Intramacronucleata</taxon>
        <taxon>Oligohymenophorea</taxon>
        <taxon>Hymenostomatida</taxon>
        <taxon>Tetrahymenina</taxon>
        <taxon>Tetrahymenidae</taxon>
        <taxon>Tetrahymena</taxon>
    </lineage>
</organism>
<sequence length="3044" mass="353226">MIKSTFSLSKVALFTILLIYVNGIGCPFWKSYASNRILHIQKIILLKSNPQNEQEDIAALIMNPFSVGIFDLNTNQQYELAEKQEAITFYQVDKDDRSSLKVSLLHTLDANGRVIDWNPLNGLKQNVIQIPKNININQESCLNSQEKLVFSWNTTHIFLIDYTQQLNQNQGVIVGEINFQRQLIKCLNDKPNRRFLIIDSQGGIRSFDIQSQMMTLLIQLDQFNQLQSIFLSQSQIAISYFQINNQNLVVSYKGSQLQFQQKIGLTPTQVLISNQEDQLIVIGLNNLFQVWQINQNKLIYQADFQSIKCDFRDSTNINVDSIINFKFGSVSKKDEVVAISDKYLFAFSLDQQQSIAFKNQNFQFNFIQAYIINNKIIIGSDQTVSILDKLTQKFNYVTNSFLNTESNYDIFVKIEVDVDLNRIIFTNLSGTIFIWSYFDNLYERFIPVFNGAVSFFIDRQLNKLVSYAQMTQANQKQKQIVIIDYRNGIIIDTLLFSFSSQIIQSFYYVQDKTNGYLLGYGEITTQYQIFRFQKDNDHTLIFNGTLLYNSDQNLLIQSLYIMEKQQQILLQFSNKIFLFNYFYKDSQFNSPILIQGLQDTIQYYYINTNTLSLYAIQQSQILIFSYTQQQFQMDKQFNILEIKNPINTEFIEEQQVIIVLTQQQIYFNYYYDNKIFIFNLQNQPVIKYVIDKSQSILITINNSYYLYVINIKDGNLLYSLILDLNQVEMFNIYIDQQIVTISSINGKTIIFNYTKYTLQGILNYQKNQAQFLDSQNNNLLVMSRVNLLNKVLPSFGLIKRFQMKIITNYYYEKQSGLLFILSNQVLIYNFKSQEYLPPFPTIDIEKAQYIYAISLKDFIFIQFSALAITKISIYKLSTYQYIGDLDISYKLCASLVLLNYDQYLNRLFAGCTPQYLNVWDLNQNFKLIQSIKLSTPVSISFSVETKTILVTQYSWFSCSLDYYTLQKKVTVNGIFGDLDYERGLQFTWDQNGDLRMYDSNSNSLAFQHAHQGWVNSVIIDSTNMILTSIGQEQLIANSKGIALSIVLRFDNSNVYVCDNNGYIYQLNYPNLILKNMIQVYNSVLDMLYLDFNQNILIFGSSSGSIFGYYNLIDSIAPYAYQNYQSQQGILSVSKTEKGILFHQAQTGVQLWNKSRQQIQYGFYTITNYQLLESKTQILLLQGQEKKGCLVLMGQIIFFDLETLDVLNVQRLNCVRNIQILNFLICSFINQLTILKVNDYSTFQTILQNENQSTISLQNIDTKNSFFITTTQGEVICYSFDQAANQFKQQFYSKLFDKPISNYLFIKQNNYYYFFISCFTGQFGYLQISQQLTIQTQKLINFQGTTSHAHKIVFQNEMVFVKRVSDLYLGVYGLEQFNQINKISSPCLGYTYKFDISTNLDIILQHCVGIYQVNSFSNFKQLASGRYTNQINLPNVYTPDQNQIIFINKNYFIDVYNHQIFIYQIDYAKAKVIMLGNFFYPEKYIGQIVDYFIFQDQKNTYIQILFYSISNIGILQLPISGENICQEKIAYEQFTQTLFQIQLIFQRIQSYYLIQKLIFSLTVVQETVLQPLPQSSFSQITQIDILFQIPGRQSSDVQKVYVSESLFQSFNGYFSISLENLILEPAIKSNIILIYPIQDITQFQLINIQFASQVLYSFQIQRVQSVLFDRISLLGVTIVSDQPIILFHFMQVKNIKFKQIFIIESSFTQVIVFQFESDTENNNPSQIQISNLQINKSSFVYDLDDQNSAPIYIQKFNEVKLSQFTANDNKGSAIPLLKSFMITKYSLEDLFFMNNINLMLLQYSNSIQSYQNDLKIIQQKTTDAIQIQNLQISNNRFSQPSLFPIFSITVSQLQITDISAELNIANSSYSNSLFNLQPKTLIMTNITLKENQGFQNLFMNQNILQGSIKNLTLLSNLVISALSIRQSQITISNSQIQQNQSKQTKQSNSVFNILQNSKIIMNSVKFEQNKSNNGGSLFVSLSQLFINKCSFLGDTSIASGGSIFSQNSQLTIYQSEFQQCSSLIGGCLYVQEGYLNITETISQNTIANQSGGFLYISQVDNFVLENVKIFNSVSSGDGGSLYISQSIGTNSIIKNNTFINNQAKGSGGAIFLDSSNFQIVQSKFVSNSAGIGGAIRYINLKPSFMMKQKQEDKDSCNTYQNNFCEKNIAIIYGNSIASYPTTASILSSKYFNVHSEFPNFSFGNFQSGLNNFDLTIVFFDEFSDPINQIDLQNQSIISQLSSDLVKEISQYSCRAYLEQQNTILQNQTIKLDGATLAEYGYNSNKQGGCFLHNLKITGVPSSKQSMKLQLNGMKSVNKKNQFADIDNIQIDIQFRSCKTGEYYNQICQNCLMKECVECQNGTYSLVYPIENKKNECKSCDMSKVYSCYGDQIVLRENYWRKNNDSDLIYKCDIINNSCNGDAQKGYCAEGYVGALCSFCDISGSVWGESYQFDNSVLYNGIQCSKCSFNSSYLLREIIIFIIILLYMVFLVIQSQDSNCKVCAMRILQSLDLLYLGVSSFLSDNEVISKIIINQFQILSTLKYSLGLNISQLFSNLLTIPQTASQPINQFTYSFDCFFTKLNIKMPIQYFRFIFLSIIFPLSMIIFFFILVQFILSAIQEFAPQNYFFYKTKYMRLNVMISMLIVFSYIASQNIYQTALQNIFCDEYSGTYYMKSQMDQICYTKEHYFYILFLIGPVLFIVAIVYPSIMFLILYRNRFKLFDQKLKSINLIRRYGYLFKGYKKNTWWWEIFKTWYKFLIILLATYYSSSTLIQIQSIIFLQLIYLYLLMKYQPYQHSKMNILEKRSVICTLMIFQISIVYYYNQDNILSKFSQIGIIFYLVILFGRLFFSVLEVQLRLNYYLLSKMNGVRSFLRRNLSPKSKKGIKFLLKKYLFQSNWSLYNIIYKKNYDPYRVFSNWRKVRIAFQQRKLEQISNQKISKFVKKQKMIIPLRNFDDPFKSLQYGQCRPRFAQEQPLSFQQQEIDSKNLLQIPQPKSIFYPKQGKNLHSNILNISQIEPSNLMSQISQNGNNLVKANKKKHFFKLK</sequence>
<dbReference type="GeneID" id="7834496"/>
<protein>
    <submittedName>
        <fullName evidence="2">Transmembrane protein, putative</fullName>
    </submittedName>
</protein>
<dbReference type="SUPFAM" id="SSF50969">
    <property type="entry name" value="YVTN repeat-like/Quinoprotein amine dehydrogenase"/>
    <property type="match status" value="1"/>
</dbReference>
<dbReference type="RefSeq" id="XP_001018602.2">
    <property type="nucleotide sequence ID" value="XM_001018602.2"/>
</dbReference>
<evidence type="ECO:0000256" key="1">
    <source>
        <dbReference type="SAM" id="Phobius"/>
    </source>
</evidence>
<dbReference type="InterPro" id="IPR036322">
    <property type="entry name" value="WD40_repeat_dom_sf"/>
</dbReference>
<dbReference type="EMBL" id="GG662651">
    <property type="protein sequence ID" value="EAR98357.2"/>
    <property type="molecule type" value="Genomic_DNA"/>
</dbReference>
<dbReference type="InterPro" id="IPR011044">
    <property type="entry name" value="Quino_amine_DH_bsu"/>
</dbReference>
<evidence type="ECO:0000313" key="2">
    <source>
        <dbReference type="EMBL" id="EAR98357.2"/>
    </source>
</evidence>
<dbReference type="InParanoid" id="I7LVJ6"/>
<dbReference type="Proteomes" id="UP000009168">
    <property type="component" value="Unassembled WGS sequence"/>
</dbReference>
<dbReference type="SUPFAM" id="SSF50978">
    <property type="entry name" value="WD40 repeat-like"/>
    <property type="match status" value="1"/>
</dbReference>
<feature type="transmembrane region" description="Helical" evidence="1">
    <location>
        <begin position="2635"/>
        <end position="2654"/>
    </location>
</feature>
<accession>I7LVJ6</accession>
<keyword evidence="1" id="KW-1133">Transmembrane helix</keyword>
<keyword evidence="3" id="KW-1185">Reference proteome</keyword>
<dbReference type="PANTHER" id="PTHR11319:SF35">
    <property type="entry name" value="OUTER MEMBRANE PROTEIN PMPC-RELATED"/>
    <property type="match status" value="1"/>
</dbReference>
<dbReference type="InterPro" id="IPR011050">
    <property type="entry name" value="Pectin_lyase_fold/virulence"/>
</dbReference>
<feature type="transmembrane region" description="Helical" evidence="1">
    <location>
        <begin position="2686"/>
        <end position="2713"/>
    </location>
</feature>
<dbReference type="KEGG" id="tet:TTHERM_00286870"/>
<keyword evidence="1" id="KW-0472">Membrane</keyword>
<keyword evidence="1 2" id="KW-0812">Transmembrane</keyword>
<feature type="transmembrane region" description="Helical" evidence="1">
    <location>
        <begin position="2588"/>
        <end position="2614"/>
    </location>
</feature>
<feature type="transmembrane region" description="Helical" evidence="1">
    <location>
        <begin position="2771"/>
        <end position="2788"/>
    </location>
</feature>
<feature type="transmembrane region" description="Helical" evidence="1">
    <location>
        <begin position="2471"/>
        <end position="2491"/>
    </location>
</feature>
<dbReference type="PANTHER" id="PTHR11319">
    <property type="entry name" value="G PROTEIN-COUPLED RECEPTOR-RELATED"/>
    <property type="match status" value="1"/>
</dbReference>
<feature type="transmembrane region" description="Helical" evidence="1">
    <location>
        <begin position="2800"/>
        <end position="2821"/>
    </location>
</feature>
<dbReference type="OrthoDB" id="19530at2759"/>
<reference evidence="3" key="1">
    <citation type="journal article" date="2006" name="PLoS Biol.">
        <title>Macronuclear genome sequence of the ciliate Tetrahymena thermophila, a model eukaryote.</title>
        <authorList>
            <person name="Eisen J.A."/>
            <person name="Coyne R.S."/>
            <person name="Wu M."/>
            <person name="Wu D."/>
            <person name="Thiagarajan M."/>
            <person name="Wortman J.R."/>
            <person name="Badger J.H."/>
            <person name="Ren Q."/>
            <person name="Amedeo P."/>
            <person name="Jones K.M."/>
            <person name="Tallon L.J."/>
            <person name="Delcher A.L."/>
            <person name="Salzberg S.L."/>
            <person name="Silva J.C."/>
            <person name="Haas B.J."/>
            <person name="Majoros W.H."/>
            <person name="Farzad M."/>
            <person name="Carlton J.M."/>
            <person name="Smith R.K. Jr."/>
            <person name="Garg J."/>
            <person name="Pearlman R.E."/>
            <person name="Karrer K.M."/>
            <person name="Sun L."/>
            <person name="Manning G."/>
            <person name="Elde N.C."/>
            <person name="Turkewitz A.P."/>
            <person name="Asai D.J."/>
            <person name="Wilkes D.E."/>
            <person name="Wang Y."/>
            <person name="Cai H."/>
            <person name="Collins K."/>
            <person name="Stewart B.A."/>
            <person name="Lee S.R."/>
            <person name="Wilamowska K."/>
            <person name="Weinberg Z."/>
            <person name="Ruzzo W.L."/>
            <person name="Wloga D."/>
            <person name="Gaertig J."/>
            <person name="Frankel J."/>
            <person name="Tsao C.-C."/>
            <person name="Gorovsky M.A."/>
            <person name="Keeling P.J."/>
            <person name="Waller R.F."/>
            <person name="Patron N.J."/>
            <person name="Cherry J.M."/>
            <person name="Stover N.A."/>
            <person name="Krieger C.J."/>
            <person name="del Toro C."/>
            <person name="Ryder H.F."/>
            <person name="Williamson S.C."/>
            <person name="Barbeau R.A."/>
            <person name="Hamilton E.P."/>
            <person name="Orias E."/>
        </authorList>
    </citation>
    <scope>NUCLEOTIDE SEQUENCE [LARGE SCALE GENOMIC DNA]</scope>
    <source>
        <strain evidence="3">SB210</strain>
    </source>
</reference>
<proteinExistence type="predicted"/>
<dbReference type="SUPFAM" id="SSF69322">
    <property type="entry name" value="Tricorn protease domain 2"/>
    <property type="match status" value="1"/>
</dbReference>
<feature type="transmembrane region" description="Helical" evidence="1">
    <location>
        <begin position="2833"/>
        <end position="2855"/>
    </location>
</feature>